<accession>A0A8J7RCR0</accession>
<dbReference type="GO" id="GO:0019386">
    <property type="term" value="P:methanogenesis, from carbon dioxide"/>
    <property type="evidence" value="ECO:0007669"/>
    <property type="project" value="UniProtKB-UniRule"/>
</dbReference>
<comment type="caution">
    <text evidence="11">The sequence shown here is derived from an EMBL/GenBank/DDBJ whole genome shotgun (WGS) entry which is preliminary data.</text>
</comment>
<evidence type="ECO:0000256" key="8">
    <source>
        <dbReference type="ARBA" id="ARBA00022994"/>
    </source>
</evidence>
<dbReference type="EC" id="7.2.1.4" evidence="10"/>
<evidence type="ECO:0000256" key="3">
    <source>
        <dbReference type="ARBA" id="ARBA00022603"/>
    </source>
</evidence>
<comment type="pathway">
    <text evidence="10">One-carbon metabolism; methanogenesis from CO(2); methyl-coenzyme M from 5,10-methylene-5,6,7,8-tetrahydromethanopterin: step 2/2.</text>
</comment>
<keyword evidence="3 10" id="KW-0489">Methyltransferase</keyword>
<dbReference type="OrthoDB" id="147532at2157"/>
<keyword evidence="1 10" id="KW-1003">Cell membrane</keyword>
<organism evidence="11 12">
    <name type="scientific">Methanococcus voltae</name>
    <dbReference type="NCBI Taxonomy" id="2188"/>
    <lineage>
        <taxon>Archaea</taxon>
        <taxon>Methanobacteriati</taxon>
        <taxon>Methanobacteriota</taxon>
        <taxon>Methanomada group</taxon>
        <taxon>Methanococci</taxon>
        <taxon>Methanococcales</taxon>
        <taxon>Methanococcaceae</taxon>
        <taxon>Methanococcus</taxon>
    </lineage>
</organism>
<keyword evidence="9 10" id="KW-0472">Membrane</keyword>
<comment type="catalytic activity">
    <reaction evidence="10">
        <text>5-methyl-5,6,7,8-tetrahydromethanopterin + coenzyme M + 2 Na(+)(in) = 5,6,7,8-tetrahydromethanopterin + methyl-coenzyme M + 2 Na(+)(out)</text>
        <dbReference type="Rhea" id="RHEA:53492"/>
        <dbReference type="ChEBI" id="CHEBI:29101"/>
        <dbReference type="ChEBI" id="CHEBI:58103"/>
        <dbReference type="ChEBI" id="CHEBI:58116"/>
        <dbReference type="ChEBI" id="CHEBI:58286"/>
        <dbReference type="ChEBI" id="CHEBI:58319"/>
        <dbReference type="EC" id="7.2.1.4"/>
    </reaction>
</comment>
<dbReference type="GO" id="GO:0005886">
    <property type="term" value="C:plasma membrane"/>
    <property type="evidence" value="ECO:0007669"/>
    <property type="project" value="UniProtKB-SubCell"/>
</dbReference>
<keyword evidence="5 10" id="KW-0812">Transmembrane</keyword>
<evidence type="ECO:0000256" key="9">
    <source>
        <dbReference type="ARBA" id="ARBA00023136"/>
    </source>
</evidence>
<dbReference type="InterPro" id="IPR005866">
    <property type="entry name" value="THM_MeTrfase_su_G"/>
</dbReference>
<dbReference type="EMBL" id="JAGGMV010000001">
    <property type="protein sequence ID" value="MBP2200837.1"/>
    <property type="molecule type" value="Genomic_DNA"/>
</dbReference>
<evidence type="ECO:0000256" key="7">
    <source>
        <dbReference type="ARBA" id="ARBA00022989"/>
    </source>
</evidence>
<dbReference type="AlphaFoldDB" id="A0A8J7RCR0"/>
<keyword evidence="8 10" id="KW-0484">Methanogenesis</keyword>
<name>A0A8J7RCR0_METVO</name>
<evidence type="ECO:0000313" key="12">
    <source>
        <dbReference type="Proteomes" id="UP000740329"/>
    </source>
</evidence>
<evidence type="ECO:0000256" key="10">
    <source>
        <dbReference type="HAMAP-Rule" id="MF_01500"/>
    </source>
</evidence>
<sequence length="74" mass="8297">MAEIPTVITPNKEFKELQKKLDEVEDRVERTNAEIFQRTGQKTGRDVGIVLGFAVGTVLLYSLAGALQFFNLIK</sequence>
<keyword evidence="4 10" id="KW-0808">Transferase</keyword>
<keyword evidence="2 10" id="KW-0554">One-carbon metabolism</keyword>
<dbReference type="GO" id="GO:0030269">
    <property type="term" value="F:tetrahydromethanopterin S-methyltransferase activity"/>
    <property type="evidence" value="ECO:0007669"/>
    <property type="project" value="UniProtKB-UniRule"/>
</dbReference>
<gene>
    <name evidence="10" type="primary">mtrG</name>
    <name evidence="11" type="ORF">J3E07_000235</name>
</gene>
<protein>
    <recommendedName>
        <fullName evidence="10">Tetrahydromethanopterin S-methyltransferase subunit G</fullName>
        <ecNumber evidence="10">7.2.1.4</ecNumber>
    </recommendedName>
    <alternativeName>
        <fullName evidence="10">N5-methyltetrahydromethanopterin--coenzyme M methyltransferase subunit G</fullName>
    </alternativeName>
</protein>
<dbReference type="Pfam" id="PF04210">
    <property type="entry name" value="MtrG"/>
    <property type="match status" value="1"/>
</dbReference>
<dbReference type="UniPathway" id="UPA00640">
    <property type="reaction ID" value="UER00698"/>
</dbReference>
<evidence type="ECO:0000313" key="11">
    <source>
        <dbReference type="EMBL" id="MBP2200837.1"/>
    </source>
</evidence>
<dbReference type="Proteomes" id="UP000740329">
    <property type="component" value="Unassembled WGS sequence"/>
</dbReference>
<dbReference type="RefSeq" id="WP_209590207.1">
    <property type="nucleotide sequence ID" value="NZ_JAGGMO010000001.1"/>
</dbReference>
<dbReference type="NCBIfam" id="TIGR01149">
    <property type="entry name" value="mtrG"/>
    <property type="match status" value="1"/>
</dbReference>
<comment type="similarity">
    <text evidence="10">Belongs to the MtrG family.</text>
</comment>
<feature type="transmembrane region" description="Helical" evidence="10">
    <location>
        <begin position="47"/>
        <end position="70"/>
    </location>
</feature>
<evidence type="ECO:0000256" key="1">
    <source>
        <dbReference type="ARBA" id="ARBA00022475"/>
    </source>
</evidence>
<dbReference type="GO" id="GO:0006730">
    <property type="term" value="P:one-carbon metabolic process"/>
    <property type="evidence" value="ECO:0007669"/>
    <property type="project" value="UniProtKB-UniRule"/>
</dbReference>
<evidence type="ECO:0000256" key="6">
    <source>
        <dbReference type="ARBA" id="ARBA00022967"/>
    </source>
</evidence>
<dbReference type="HAMAP" id="MF_01500">
    <property type="entry name" value="MtrG"/>
    <property type="match status" value="1"/>
</dbReference>
<comment type="function">
    <text evidence="10">Part of a complex that catalyzes the formation of methyl-coenzyme M and tetrahydromethanopterin from coenzyme M and methyl-tetrahydromethanopterin. This is an energy-conserving, sodium-ion translocating step.</text>
</comment>
<evidence type="ECO:0000256" key="2">
    <source>
        <dbReference type="ARBA" id="ARBA00022563"/>
    </source>
</evidence>
<reference evidence="11" key="1">
    <citation type="submission" date="2021-03" db="EMBL/GenBank/DDBJ databases">
        <title>Genomic Encyclopedia of Type Strains, Phase IV (KMG-V): Genome sequencing to study the core and pangenomes of soil and plant-associated prokaryotes.</title>
        <authorList>
            <person name="Whitman W."/>
        </authorList>
    </citation>
    <scope>NUCLEOTIDE SEQUENCE</scope>
    <source>
        <strain evidence="11">C4</strain>
    </source>
</reference>
<dbReference type="GO" id="GO:0032259">
    <property type="term" value="P:methylation"/>
    <property type="evidence" value="ECO:0007669"/>
    <property type="project" value="UniProtKB-KW"/>
</dbReference>
<evidence type="ECO:0000256" key="5">
    <source>
        <dbReference type="ARBA" id="ARBA00022692"/>
    </source>
</evidence>
<comment type="subcellular location">
    <subcellularLocation>
        <location evidence="10">Cell membrane</location>
        <topology evidence="10">Single-pass membrane protein</topology>
    </subcellularLocation>
</comment>
<keyword evidence="6 10" id="KW-1278">Translocase</keyword>
<comment type="subunit">
    <text evidence="10">The complex is composed of 8 subunits; MtrA, MtrB, MtrC, MtrD, MtrE, MtrF, MtrG and MtrH.</text>
</comment>
<proteinExistence type="inferred from homology"/>
<keyword evidence="7 10" id="KW-1133">Transmembrane helix</keyword>
<evidence type="ECO:0000256" key="4">
    <source>
        <dbReference type="ARBA" id="ARBA00022679"/>
    </source>
</evidence>